<feature type="repeat" description="TPR" evidence="1">
    <location>
        <begin position="101"/>
        <end position="134"/>
    </location>
</feature>
<dbReference type="PANTHER" id="PTHR12558:SF13">
    <property type="entry name" value="CELL DIVISION CYCLE PROTEIN 27 HOMOLOG"/>
    <property type="match status" value="1"/>
</dbReference>
<dbReference type="EMBL" id="CP058649">
    <property type="protein sequence ID" value="QUI24101.1"/>
    <property type="molecule type" value="Genomic_DNA"/>
</dbReference>
<feature type="repeat" description="TPR" evidence="1">
    <location>
        <begin position="33"/>
        <end position="66"/>
    </location>
</feature>
<feature type="repeat" description="TPR" evidence="1">
    <location>
        <begin position="136"/>
        <end position="169"/>
    </location>
</feature>
<dbReference type="SMART" id="SM00245">
    <property type="entry name" value="TSPc"/>
    <property type="match status" value="1"/>
</dbReference>
<feature type="domain" description="Tail specific protease" evidence="2">
    <location>
        <begin position="494"/>
        <end position="699"/>
    </location>
</feature>
<dbReference type="Proteomes" id="UP000683246">
    <property type="component" value="Chromosome"/>
</dbReference>
<dbReference type="InterPro" id="IPR005151">
    <property type="entry name" value="Tail-specific_protease"/>
</dbReference>
<accession>A0A8J8SI00</accession>
<dbReference type="KEGG" id="vpy:HZI73_18175"/>
<dbReference type="GO" id="GO:0006508">
    <property type="term" value="P:proteolysis"/>
    <property type="evidence" value="ECO:0007669"/>
    <property type="project" value="InterPro"/>
</dbReference>
<dbReference type="GO" id="GO:0008236">
    <property type="term" value="F:serine-type peptidase activity"/>
    <property type="evidence" value="ECO:0007669"/>
    <property type="project" value="InterPro"/>
</dbReference>
<organism evidence="3 4">
    <name type="scientific">Vallitalea pronyensis</name>
    <dbReference type="NCBI Taxonomy" id="1348613"/>
    <lineage>
        <taxon>Bacteria</taxon>
        <taxon>Bacillati</taxon>
        <taxon>Bacillota</taxon>
        <taxon>Clostridia</taxon>
        <taxon>Lachnospirales</taxon>
        <taxon>Vallitaleaceae</taxon>
        <taxon>Vallitalea</taxon>
    </lineage>
</organism>
<gene>
    <name evidence="3" type="ORF">HZI73_18175</name>
</gene>
<dbReference type="PROSITE" id="PS50005">
    <property type="entry name" value="TPR"/>
    <property type="match status" value="5"/>
</dbReference>
<dbReference type="Pfam" id="PF13414">
    <property type="entry name" value="TPR_11"/>
    <property type="match status" value="1"/>
</dbReference>
<evidence type="ECO:0000256" key="1">
    <source>
        <dbReference type="PROSITE-ProRule" id="PRU00339"/>
    </source>
</evidence>
<dbReference type="RefSeq" id="WP_212694793.1">
    <property type="nucleotide sequence ID" value="NZ_CP058649.1"/>
</dbReference>
<keyword evidence="4" id="KW-1185">Reference proteome</keyword>
<dbReference type="SUPFAM" id="SSF48452">
    <property type="entry name" value="TPR-like"/>
    <property type="match status" value="3"/>
</dbReference>
<dbReference type="Pfam" id="PF03572">
    <property type="entry name" value="Peptidase_S41"/>
    <property type="match status" value="1"/>
</dbReference>
<dbReference type="InterPro" id="IPR019734">
    <property type="entry name" value="TPR_rpt"/>
</dbReference>
<reference evidence="3" key="1">
    <citation type="submission" date="2020-07" db="EMBL/GenBank/DDBJ databases">
        <title>Vallitalea pronyensis genome.</title>
        <authorList>
            <person name="Postec A."/>
        </authorList>
    </citation>
    <scope>NUCLEOTIDE SEQUENCE</scope>
    <source>
        <strain evidence="3">FatNI3</strain>
    </source>
</reference>
<dbReference type="PANTHER" id="PTHR12558">
    <property type="entry name" value="CELL DIVISION CYCLE 16,23,27"/>
    <property type="match status" value="1"/>
</dbReference>
<dbReference type="Pfam" id="PF13432">
    <property type="entry name" value="TPR_16"/>
    <property type="match status" value="2"/>
</dbReference>
<dbReference type="PROSITE" id="PS50293">
    <property type="entry name" value="TPR_REGION"/>
    <property type="match status" value="2"/>
</dbReference>
<evidence type="ECO:0000313" key="3">
    <source>
        <dbReference type="EMBL" id="QUI24101.1"/>
    </source>
</evidence>
<dbReference type="SMART" id="SM00028">
    <property type="entry name" value="TPR"/>
    <property type="match status" value="8"/>
</dbReference>
<dbReference type="Pfam" id="PF13181">
    <property type="entry name" value="TPR_8"/>
    <property type="match status" value="1"/>
</dbReference>
<dbReference type="Gene3D" id="1.25.40.10">
    <property type="entry name" value="Tetratricopeptide repeat domain"/>
    <property type="match status" value="3"/>
</dbReference>
<dbReference type="Gene3D" id="3.90.226.10">
    <property type="entry name" value="2-enoyl-CoA Hydratase, Chain A, domain 1"/>
    <property type="match status" value="1"/>
</dbReference>
<dbReference type="CDD" id="cd06567">
    <property type="entry name" value="Peptidase_S41"/>
    <property type="match status" value="1"/>
</dbReference>
<dbReference type="AlphaFoldDB" id="A0A8J8SI00"/>
<sequence length="714" mass="82001">MSRKGKILLALFLIVIVIGVTTLVRNYAAFSKAYTFKAQGEDFVENGEPEKAIESFNQALEAGYEEYVIFNDLSWAYNEMGQYEKALEYVEKAHQIEEIDADQCINYGNSYFGLEKYEEAIEKYEMAIQIDEYYSSNIYFKLGMAYFAINDYESAIEKIEKYLSYEPGDLDANIELVNCYLAQDNFIKAYNIMEKVVENHPDDFDAYDMKGYVMEFIENRDQVEIFYKKVRAKFPESLEAWLNIGIYYHDLGLYHEAVAAFEEAYDTFPEESLVNVWLSSSLSKIGDKEQAIQYAQAAIDKEPSAINYNTMGNILIDQTEYLEAIPYFDKAHQAMDTLEDTYSVNMMYAYLSAKRYQKAIEYGLSVMDDLKDSYQIPEMIAYAYQQKDHYSNAIDYLNVAKKRGMEESRLAYALAENYYLLGDYEQAEAYIDECLYYNLDDYNALTLKATIDLLQSGSENIVRSIIHDHYLYNNVSGAYKHDALNGNDLSYEDTEKLFYSLVKKDDPYSMYIYGDIYDHFFQDTSSSIDMTYINDDTILVNIHFFNTDTDHLFIEFIDKIKDTKDKTLILNVMDNGGGLTETAVNMLDSLLPSVTVCSSIDRMGTSYPYVTCESSVAFKDIYVFINEKSASASELLALALDTFLDNVTIVGQRSHGKGVGQWSFTEPNKKSVYFVVNHYWNVRENNIMGVGIEPDIHVTKPSLETNLTAIGISQ</sequence>
<feature type="repeat" description="TPR" evidence="1">
    <location>
        <begin position="238"/>
        <end position="271"/>
    </location>
</feature>
<protein>
    <submittedName>
        <fullName evidence="3">Tetratricopeptide repeat protein</fullName>
    </submittedName>
</protein>
<evidence type="ECO:0000313" key="4">
    <source>
        <dbReference type="Proteomes" id="UP000683246"/>
    </source>
</evidence>
<keyword evidence="1" id="KW-0802">TPR repeat</keyword>
<dbReference type="SUPFAM" id="SSF52096">
    <property type="entry name" value="ClpP/crotonase"/>
    <property type="match status" value="1"/>
</dbReference>
<dbReference type="InterPro" id="IPR011990">
    <property type="entry name" value="TPR-like_helical_dom_sf"/>
</dbReference>
<evidence type="ECO:0000259" key="2">
    <source>
        <dbReference type="SMART" id="SM00245"/>
    </source>
</evidence>
<dbReference type="Pfam" id="PF14559">
    <property type="entry name" value="TPR_19"/>
    <property type="match status" value="1"/>
</dbReference>
<proteinExistence type="predicted"/>
<dbReference type="InterPro" id="IPR029045">
    <property type="entry name" value="ClpP/crotonase-like_dom_sf"/>
</dbReference>
<name>A0A8J8SI00_9FIRM</name>
<feature type="repeat" description="TPR" evidence="1">
    <location>
        <begin position="67"/>
        <end position="100"/>
    </location>
</feature>